<dbReference type="InterPro" id="IPR036380">
    <property type="entry name" value="Isochorismatase-like_sf"/>
</dbReference>
<evidence type="ECO:0008006" key="5">
    <source>
        <dbReference type="Google" id="ProtNLM"/>
    </source>
</evidence>
<evidence type="ECO:0000313" key="2">
    <source>
        <dbReference type="EMBL" id="SPK70382.1"/>
    </source>
</evidence>
<protein>
    <recommendedName>
        <fullName evidence="5">Isochorismatase hydrolase</fullName>
    </recommendedName>
</protein>
<keyword evidence="3" id="KW-0614">Plasmid</keyword>
<dbReference type="Proteomes" id="UP000255505">
    <property type="component" value="Plasmid II"/>
</dbReference>
<dbReference type="SUPFAM" id="SSF52499">
    <property type="entry name" value="Isochorismatase-like hydrolases"/>
    <property type="match status" value="1"/>
</dbReference>
<dbReference type="EMBL" id="LT991977">
    <property type="protein sequence ID" value="SPK76941.1"/>
    <property type="molecule type" value="Genomic_DNA"/>
</dbReference>
<proteinExistence type="predicted"/>
<dbReference type="AlphaFoldDB" id="A0A375IS62"/>
<sequence length="94" mass="9796">MMTSSGDGNEGEMTDASKPGPYSADATGLLLVDPCNDFLSVAGKLNGRAKPGADQVGTLANLNKVVTTVRAARVKVLYVPHHRAYSGVVPRQPS</sequence>
<name>A0A375IS62_9BURK</name>
<geneLocation type="plasmid" evidence="3">
    <name>II</name>
</geneLocation>
<dbReference type="Gene3D" id="3.40.50.850">
    <property type="entry name" value="Isochorismatase-like"/>
    <property type="match status" value="1"/>
</dbReference>
<feature type="region of interest" description="Disordered" evidence="1">
    <location>
        <begin position="1"/>
        <end position="23"/>
    </location>
</feature>
<evidence type="ECO:0000256" key="1">
    <source>
        <dbReference type="SAM" id="MobiDB-lite"/>
    </source>
</evidence>
<gene>
    <name evidence="3" type="ORF">CT19425_MP80570</name>
    <name evidence="2" type="ORF">CT19425_U500021</name>
</gene>
<dbReference type="Proteomes" id="UP000255505">
    <property type="component" value="Unassembled WGS sequence"/>
</dbReference>
<dbReference type="RefSeq" id="WP_197722964.1">
    <property type="nucleotide sequence ID" value="NZ_JAYMSA010000002.1"/>
</dbReference>
<evidence type="ECO:0000313" key="4">
    <source>
        <dbReference type="Proteomes" id="UP000255505"/>
    </source>
</evidence>
<organism evidence="3 4">
    <name type="scientific">Cupriavidus taiwanensis</name>
    <dbReference type="NCBI Taxonomy" id="164546"/>
    <lineage>
        <taxon>Bacteria</taxon>
        <taxon>Pseudomonadati</taxon>
        <taxon>Pseudomonadota</taxon>
        <taxon>Betaproteobacteria</taxon>
        <taxon>Burkholderiales</taxon>
        <taxon>Burkholderiaceae</taxon>
        <taxon>Cupriavidus</taxon>
    </lineage>
</organism>
<dbReference type="EMBL" id="OOEF01000046">
    <property type="protein sequence ID" value="SPK70382.1"/>
    <property type="molecule type" value="Genomic_DNA"/>
</dbReference>
<accession>A0A375IS62</accession>
<reference evidence="3 4" key="1">
    <citation type="submission" date="2018-01" db="EMBL/GenBank/DDBJ databases">
        <authorList>
            <person name="Gaut B.S."/>
            <person name="Morton B.R."/>
            <person name="Clegg M.T."/>
            <person name="Duvall M.R."/>
        </authorList>
    </citation>
    <scope>NUCLEOTIDE SEQUENCE [LARGE SCALE GENOMIC DNA]</scope>
    <source>
        <strain evidence="3">Cupriavidus taiwanensis LMG 19425</strain>
        <plasmid evidence="4">Plasmid ii</plasmid>
    </source>
</reference>
<evidence type="ECO:0000313" key="3">
    <source>
        <dbReference type="EMBL" id="SPK76941.1"/>
    </source>
</evidence>